<name>A0A1Y6M1K4_ZYMTR</name>
<organism evidence="2 3">
    <name type="scientific">Zymoseptoria tritici ST99CH_1A5</name>
    <dbReference type="NCBI Taxonomy" id="1276529"/>
    <lineage>
        <taxon>Eukaryota</taxon>
        <taxon>Fungi</taxon>
        <taxon>Dikarya</taxon>
        <taxon>Ascomycota</taxon>
        <taxon>Pezizomycotina</taxon>
        <taxon>Dothideomycetes</taxon>
        <taxon>Dothideomycetidae</taxon>
        <taxon>Mycosphaerellales</taxon>
        <taxon>Mycosphaerellaceae</taxon>
        <taxon>Zymoseptoria</taxon>
    </lineage>
</organism>
<evidence type="ECO:0000256" key="1">
    <source>
        <dbReference type="SAM" id="MobiDB-lite"/>
    </source>
</evidence>
<dbReference type="AlphaFoldDB" id="A0A1Y6M1K4"/>
<dbReference type="EMBL" id="LT882695">
    <property type="protein sequence ID" value="SMY30534.1"/>
    <property type="molecule type" value="Genomic_DNA"/>
</dbReference>
<feature type="region of interest" description="Disordered" evidence="1">
    <location>
        <begin position="21"/>
        <end position="41"/>
    </location>
</feature>
<dbReference type="Proteomes" id="UP000215453">
    <property type="component" value="Chromosome 20"/>
</dbReference>
<reference evidence="2 3" key="1">
    <citation type="submission" date="2016-10" db="EMBL/GenBank/DDBJ databases">
        <authorList>
            <person name="Varghese N."/>
        </authorList>
    </citation>
    <scope>NUCLEOTIDE SEQUENCE [LARGE SCALE GENOMIC DNA]</scope>
</reference>
<sequence length="212" mass="23846">MIQERPVTQIVNLHSIVVRIQPTTRNGEHEKEHEKDHDKEHRKEACWTRSMHLDGFRGVHARCGCLCLMILANQTPTSNAPWLAIEDADRRCEEDHITTQFQLEDNCGDNADTPVPNHDQSTSIEAQHIGSIVNKLEDNRGNNTDTAIHEQCFFPERSHASLHAECGARIALATLNLHLIEEGLRHSGLVLVDSNNDWIADSTRGVGFNLLV</sequence>
<evidence type="ECO:0000313" key="2">
    <source>
        <dbReference type="EMBL" id="SMY30534.1"/>
    </source>
</evidence>
<protein>
    <submittedName>
        <fullName evidence="2">Uncharacterized protein</fullName>
    </submittedName>
</protein>
<proteinExistence type="predicted"/>
<feature type="compositionally biased region" description="Basic and acidic residues" evidence="1">
    <location>
        <begin position="26"/>
        <end position="41"/>
    </location>
</feature>
<gene>
    <name evidence="2" type="ORF">ZT1A5_G11988</name>
</gene>
<accession>A0A1Y6M1K4</accession>
<evidence type="ECO:0000313" key="3">
    <source>
        <dbReference type="Proteomes" id="UP000215453"/>
    </source>
</evidence>